<keyword evidence="11 12" id="KW-0407">Ion channel</keyword>
<keyword evidence="5 12" id="KW-0812">Transmembrane</keyword>
<gene>
    <name evidence="13" type="ORF">LSINAPIS_LOCUS2479</name>
</gene>
<evidence type="ECO:0000256" key="6">
    <source>
        <dbReference type="ARBA" id="ARBA00022989"/>
    </source>
</evidence>
<proteinExistence type="inferred from homology"/>
<evidence type="ECO:0000256" key="8">
    <source>
        <dbReference type="ARBA" id="ARBA00023065"/>
    </source>
</evidence>
<evidence type="ECO:0000256" key="11">
    <source>
        <dbReference type="ARBA" id="ARBA00023303"/>
    </source>
</evidence>
<keyword evidence="9" id="KW-0472">Membrane</keyword>
<keyword evidence="6" id="KW-1133">Transmembrane helix</keyword>
<evidence type="ECO:0000256" key="9">
    <source>
        <dbReference type="ARBA" id="ARBA00023136"/>
    </source>
</evidence>
<comment type="subcellular location">
    <subcellularLocation>
        <location evidence="1">Membrane</location>
        <topology evidence="1">Multi-pass membrane protein</topology>
    </subcellularLocation>
</comment>
<evidence type="ECO:0000313" key="14">
    <source>
        <dbReference type="Proteomes" id="UP000324832"/>
    </source>
</evidence>
<protein>
    <submittedName>
        <fullName evidence="13">Uncharacterized protein</fullName>
    </submittedName>
</protein>
<reference evidence="13 14" key="1">
    <citation type="submission" date="2017-07" db="EMBL/GenBank/DDBJ databases">
        <authorList>
            <person name="Talla V."/>
            <person name="Backstrom N."/>
        </authorList>
    </citation>
    <scope>NUCLEOTIDE SEQUENCE [LARGE SCALE GENOMIC DNA]</scope>
</reference>
<keyword evidence="10 12" id="KW-0739">Sodium transport</keyword>
<evidence type="ECO:0000256" key="3">
    <source>
        <dbReference type="ARBA" id="ARBA00022448"/>
    </source>
</evidence>
<name>A0A5E4PTC0_9NEOP</name>
<accession>A0A5E4PTC0</accession>
<evidence type="ECO:0000256" key="1">
    <source>
        <dbReference type="ARBA" id="ARBA00004141"/>
    </source>
</evidence>
<dbReference type="Pfam" id="PF00858">
    <property type="entry name" value="ASC"/>
    <property type="match status" value="1"/>
</dbReference>
<dbReference type="EMBL" id="FZQP02000515">
    <property type="protein sequence ID" value="VVC89336.1"/>
    <property type="molecule type" value="Genomic_DNA"/>
</dbReference>
<dbReference type="GO" id="GO:0016020">
    <property type="term" value="C:membrane"/>
    <property type="evidence" value="ECO:0007669"/>
    <property type="project" value="UniProtKB-SubCell"/>
</dbReference>
<keyword evidence="7" id="KW-0915">Sodium</keyword>
<comment type="similarity">
    <text evidence="2 12">Belongs to the amiloride-sensitive sodium channel (TC 1.A.6) family.</text>
</comment>
<dbReference type="Proteomes" id="UP000324832">
    <property type="component" value="Unassembled WGS sequence"/>
</dbReference>
<dbReference type="GO" id="GO:0005272">
    <property type="term" value="F:sodium channel activity"/>
    <property type="evidence" value="ECO:0007669"/>
    <property type="project" value="UniProtKB-KW"/>
</dbReference>
<keyword evidence="14" id="KW-1185">Reference proteome</keyword>
<dbReference type="InterPro" id="IPR001873">
    <property type="entry name" value="ENaC"/>
</dbReference>
<keyword evidence="8 12" id="KW-0406">Ion transport</keyword>
<keyword evidence="3 12" id="KW-0813">Transport</keyword>
<evidence type="ECO:0000256" key="5">
    <source>
        <dbReference type="ARBA" id="ARBA00022692"/>
    </source>
</evidence>
<evidence type="ECO:0000313" key="13">
    <source>
        <dbReference type="EMBL" id="VVC89336.1"/>
    </source>
</evidence>
<dbReference type="AlphaFoldDB" id="A0A5E4PTC0"/>
<keyword evidence="4 12" id="KW-0894">Sodium channel</keyword>
<organism evidence="13 14">
    <name type="scientific">Leptidea sinapis</name>
    <dbReference type="NCBI Taxonomy" id="189913"/>
    <lineage>
        <taxon>Eukaryota</taxon>
        <taxon>Metazoa</taxon>
        <taxon>Ecdysozoa</taxon>
        <taxon>Arthropoda</taxon>
        <taxon>Hexapoda</taxon>
        <taxon>Insecta</taxon>
        <taxon>Pterygota</taxon>
        <taxon>Neoptera</taxon>
        <taxon>Endopterygota</taxon>
        <taxon>Lepidoptera</taxon>
        <taxon>Glossata</taxon>
        <taxon>Ditrysia</taxon>
        <taxon>Papilionoidea</taxon>
        <taxon>Pieridae</taxon>
        <taxon>Dismorphiinae</taxon>
        <taxon>Leptidea</taxon>
    </lineage>
</organism>
<evidence type="ECO:0000256" key="7">
    <source>
        <dbReference type="ARBA" id="ARBA00023053"/>
    </source>
</evidence>
<evidence type="ECO:0000256" key="2">
    <source>
        <dbReference type="ARBA" id="ARBA00007193"/>
    </source>
</evidence>
<evidence type="ECO:0000256" key="10">
    <source>
        <dbReference type="ARBA" id="ARBA00023201"/>
    </source>
</evidence>
<evidence type="ECO:0000256" key="4">
    <source>
        <dbReference type="ARBA" id="ARBA00022461"/>
    </source>
</evidence>
<evidence type="ECO:0000256" key="12">
    <source>
        <dbReference type="RuleBase" id="RU000679"/>
    </source>
</evidence>
<sequence>MTFLRYYQAPLVTTQIPEGVSVSKIIFPAVGICTNNRISKRAVHDLANQLLKERRNKIYNMEQMVSLLSGLGLLYNMP</sequence>